<reference evidence="2" key="2">
    <citation type="submission" date="2021-04" db="EMBL/GenBank/DDBJ databases">
        <authorList>
            <person name="Podell S."/>
        </authorList>
    </citation>
    <scope>NUCLEOTIDE SEQUENCE</scope>
    <source>
        <strain evidence="2">Hildebrandi</strain>
    </source>
</reference>
<comment type="caution">
    <text evidence="2">The sequence shown here is derived from an EMBL/GenBank/DDBJ whole genome shotgun (WGS) entry which is preliminary data.</text>
</comment>
<feature type="region of interest" description="Disordered" evidence="1">
    <location>
        <begin position="310"/>
        <end position="339"/>
    </location>
</feature>
<name>A0A9K3PKS3_9STRA</name>
<reference evidence="2" key="1">
    <citation type="journal article" date="2021" name="Sci. Rep.">
        <title>Diploid genomic architecture of Nitzschia inconspicua, an elite biomass production diatom.</title>
        <authorList>
            <person name="Oliver A."/>
            <person name="Podell S."/>
            <person name="Pinowska A."/>
            <person name="Traller J.C."/>
            <person name="Smith S.R."/>
            <person name="McClure R."/>
            <person name="Beliaev A."/>
            <person name="Bohutskyi P."/>
            <person name="Hill E.A."/>
            <person name="Rabines A."/>
            <person name="Zheng H."/>
            <person name="Allen L.Z."/>
            <person name="Kuo A."/>
            <person name="Grigoriev I.V."/>
            <person name="Allen A.E."/>
            <person name="Hazlebeck D."/>
            <person name="Allen E.E."/>
        </authorList>
    </citation>
    <scope>NUCLEOTIDE SEQUENCE</scope>
    <source>
        <strain evidence="2">Hildebrandi</strain>
    </source>
</reference>
<evidence type="ECO:0000313" key="2">
    <source>
        <dbReference type="EMBL" id="KAG7348539.1"/>
    </source>
</evidence>
<feature type="region of interest" description="Disordered" evidence="1">
    <location>
        <begin position="1"/>
        <end position="23"/>
    </location>
</feature>
<accession>A0A9K3PKS3</accession>
<organism evidence="2 3">
    <name type="scientific">Nitzschia inconspicua</name>
    <dbReference type="NCBI Taxonomy" id="303405"/>
    <lineage>
        <taxon>Eukaryota</taxon>
        <taxon>Sar</taxon>
        <taxon>Stramenopiles</taxon>
        <taxon>Ochrophyta</taxon>
        <taxon>Bacillariophyta</taxon>
        <taxon>Bacillariophyceae</taxon>
        <taxon>Bacillariophycidae</taxon>
        <taxon>Bacillariales</taxon>
        <taxon>Bacillariaceae</taxon>
        <taxon>Nitzschia</taxon>
    </lineage>
</organism>
<evidence type="ECO:0000313" key="3">
    <source>
        <dbReference type="Proteomes" id="UP000693970"/>
    </source>
</evidence>
<gene>
    <name evidence="2" type="ORF">IV203_017244</name>
</gene>
<dbReference type="AlphaFoldDB" id="A0A9K3PKS3"/>
<sequence length="345" mass="39459">MASLCTTFISSSGSGSSSKSSFPRFSYSELTQLQVNGARDRSQRQMEKTEWEHKLSRAKERWHRAVESVRRKQQCSIVSGAVYNSEEAEQQQKREEEEFMVYQRAVEHALLEQVDGDGPKQCLRVSPFLLTRLAVVLRKEYHAHLLEKNLDGLHQEQKDFVNWVCNVVQQNAAATDETDVSSATSITKNHSNTVVMMIQQTHLELEIVRLERILQWKRLVQLQRQELLLRTRTLNSKLEQQEIRTKEEVKDLVIVRRPSRSSCYLDTQNSPGKKKKNDDDDVVVIATDPSFESSSKWLLEEEMLDENYFPSVSDSSYSTTASSATSGTDNASLSPEGEDWVVCGY</sequence>
<dbReference type="EMBL" id="JAGRRH010000020">
    <property type="protein sequence ID" value="KAG7348539.1"/>
    <property type="molecule type" value="Genomic_DNA"/>
</dbReference>
<keyword evidence="3" id="KW-1185">Reference proteome</keyword>
<proteinExistence type="predicted"/>
<feature type="compositionally biased region" description="Low complexity" evidence="1">
    <location>
        <begin position="311"/>
        <end position="332"/>
    </location>
</feature>
<protein>
    <submittedName>
        <fullName evidence="2">Uncharacterized protein</fullName>
    </submittedName>
</protein>
<evidence type="ECO:0000256" key="1">
    <source>
        <dbReference type="SAM" id="MobiDB-lite"/>
    </source>
</evidence>
<dbReference type="Proteomes" id="UP000693970">
    <property type="component" value="Unassembled WGS sequence"/>
</dbReference>
<feature type="compositionally biased region" description="Low complexity" evidence="1">
    <location>
        <begin position="10"/>
        <end position="21"/>
    </location>
</feature>